<dbReference type="GO" id="GO:0071897">
    <property type="term" value="P:DNA biosynthetic process"/>
    <property type="evidence" value="ECO:0007669"/>
    <property type="project" value="UniProtKB-ARBA"/>
</dbReference>
<dbReference type="RefSeq" id="XP_030746652.1">
    <property type="nucleotide sequence ID" value="XM_030890792.1"/>
</dbReference>
<dbReference type="SUPFAM" id="SSF56672">
    <property type="entry name" value="DNA/RNA polymerases"/>
    <property type="match status" value="1"/>
</dbReference>
<evidence type="ECO:0000313" key="1">
    <source>
        <dbReference type="Proteomes" id="UP000504635"/>
    </source>
</evidence>
<reference evidence="2" key="1">
    <citation type="submission" date="2025-08" db="UniProtKB">
        <authorList>
            <consortium name="RefSeq"/>
        </authorList>
    </citation>
    <scope>IDENTIFICATION</scope>
    <source>
        <tissue evidence="2">Gonads</tissue>
    </source>
</reference>
<gene>
    <name evidence="2" type="primary">LOC115875365</name>
</gene>
<sequence length="150" mass="16414">MNAEISNFEPNSDIIFKAYGSNAPLQAMGYFSATLNICKVSSHEKFYIIKGGKISLIGKETVIKLGLLKLNLAINSITNDGKLTKLAAIKGIEVDIPIDKKIQPVSQPLRRTPIPLEEAVDKKLDALLESDVIEPVKNHTGWVSPMVIIC</sequence>
<dbReference type="InterPro" id="IPR043502">
    <property type="entry name" value="DNA/RNA_pol_sf"/>
</dbReference>
<dbReference type="InParanoid" id="A0A6J2X650"/>
<dbReference type="KEGG" id="soy:115875365"/>
<evidence type="ECO:0000313" key="2">
    <source>
        <dbReference type="RefSeq" id="XP_030746652.1"/>
    </source>
</evidence>
<organism evidence="1 2">
    <name type="scientific">Sitophilus oryzae</name>
    <name type="common">Rice weevil</name>
    <name type="synonym">Curculio oryzae</name>
    <dbReference type="NCBI Taxonomy" id="7048"/>
    <lineage>
        <taxon>Eukaryota</taxon>
        <taxon>Metazoa</taxon>
        <taxon>Ecdysozoa</taxon>
        <taxon>Arthropoda</taxon>
        <taxon>Hexapoda</taxon>
        <taxon>Insecta</taxon>
        <taxon>Pterygota</taxon>
        <taxon>Neoptera</taxon>
        <taxon>Endopterygota</taxon>
        <taxon>Coleoptera</taxon>
        <taxon>Polyphaga</taxon>
        <taxon>Cucujiformia</taxon>
        <taxon>Curculionidae</taxon>
        <taxon>Dryophthorinae</taxon>
        <taxon>Sitophilus</taxon>
    </lineage>
</organism>
<keyword evidence="1" id="KW-1185">Reference proteome</keyword>
<dbReference type="OrthoDB" id="6763122at2759"/>
<dbReference type="AlphaFoldDB" id="A0A6J2X650"/>
<protein>
    <submittedName>
        <fullName evidence="2">Uncharacterized protein LOC115875365</fullName>
    </submittedName>
</protein>
<dbReference type="PANTHER" id="PTHR37984">
    <property type="entry name" value="PROTEIN CBG26694"/>
    <property type="match status" value="1"/>
</dbReference>
<dbReference type="Gene3D" id="3.10.10.10">
    <property type="entry name" value="HIV Type 1 Reverse Transcriptase, subunit A, domain 1"/>
    <property type="match status" value="1"/>
</dbReference>
<proteinExistence type="predicted"/>
<dbReference type="GeneID" id="115875365"/>
<dbReference type="PANTHER" id="PTHR37984:SF11">
    <property type="entry name" value="INTEGRASE CATALYTIC DOMAIN-CONTAINING PROTEIN"/>
    <property type="match status" value="1"/>
</dbReference>
<name>A0A6J2X650_SITOR</name>
<dbReference type="Proteomes" id="UP000504635">
    <property type="component" value="Unplaced"/>
</dbReference>
<dbReference type="InterPro" id="IPR050951">
    <property type="entry name" value="Retrovirus_Pol_polyprotein"/>
</dbReference>
<accession>A0A6J2X650</accession>